<dbReference type="RefSeq" id="WP_163519060.1">
    <property type="nucleotide sequence ID" value="NZ_JTCM02000055.1"/>
</dbReference>
<gene>
    <name evidence="1" type="ORF">PI95_021045</name>
</gene>
<protein>
    <submittedName>
        <fullName evidence="1">Uncharacterized protein</fullName>
    </submittedName>
</protein>
<dbReference type="EMBL" id="JTCM02000055">
    <property type="protein sequence ID" value="NEU74973.1"/>
    <property type="molecule type" value="Genomic_DNA"/>
</dbReference>
<dbReference type="Proteomes" id="UP000031549">
    <property type="component" value="Unassembled WGS sequence"/>
</dbReference>
<evidence type="ECO:0000313" key="1">
    <source>
        <dbReference type="EMBL" id="NEU74973.1"/>
    </source>
</evidence>
<reference evidence="1 2" key="1">
    <citation type="journal article" date="2015" name="Genome Announc.">
        <title>Draft Genome Sequence of Cyanobacterium Hassallia byssoidea Strain VB512170, Isolated from Monuments in India.</title>
        <authorList>
            <person name="Singh D."/>
            <person name="Chandrababunaidu M.M."/>
            <person name="Panda A."/>
            <person name="Sen D."/>
            <person name="Bhattacharyya S."/>
            <person name="Adhikary S.P."/>
            <person name="Tripathy S."/>
        </authorList>
    </citation>
    <scope>NUCLEOTIDE SEQUENCE [LARGE SCALE GENOMIC DNA]</scope>
    <source>
        <strain evidence="1 2">VB512170</strain>
    </source>
</reference>
<dbReference type="AlphaFoldDB" id="A0A846HD46"/>
<sequence length="57" mass="6467">MSLWDAEYGCASFVKLSADIAADKLFRLRSNRLLYGEPEAYTGIGRPLCSWRQIQAQ</sequence>
<comment type="caution">
    <text evidence="1">The sequence shown here is derived from an EMBL/GenBank/DDBJ whole genome shotgun (WGS) entry which is preliminary data.</text>
</comment>
<name>A0A846HD46_9CYAN</name>
<organism evidence="1 2">
    <name type="scientific">Hassallia byssoidea VB512170</name>
    <dbReference type="NCBI Taxonomy" id="1304833"/>
    <lineage>
        <taxon>Bacteria</taxon>
        <taxon>Bacillati</taxon>
        <taxon>Cyanobacteriota</taxon>
        <taxon>Cyanophyceae</taxon>
        <taxon>Nostocales</taxon>
        <taxon>Tolypothrichaceae</taxon>
        <taxon>Hassallia</taxon>
    </lineage>
</organism>
<evidence type="ECO:0000313" key="2">
    <source>
        <dbReference type="Proteomes" id="UP000031549"/>
    </source>
</evidence>
<accession>A0A846HD46</accession>
<keyword evidence="2" id="KW-1185">Reference proteome</keyword>
<proteinExistence type="predicted"/>